<keyword evidence="5 6" id="KW-0472">Membrane</keyword>
<sequence>MRSLSLATVFAALSGFVIIYLASWALGNEEYAAFQAYWGLFFAATGFLDGIMQETTRGVSSARDTGRRGGGRPWRLAGFIGAGVLVAALVVGFFWMPLLLRGYAPTSVATAFLAFGLFTYAFQAVLSGVLSGMGLWRQYAGLVALDSGVRLLLAMLAWQLGWGMPAFLLITVIGALSWTVVLLVSTRARVPALVDVSRSILTRRAGSAMLATGASAALITGFPVFVQSTSAPDAGTWVTVAGIINAVTLTRAPILVPLQRFQSALIVRFVEQRGNLYGALAAPIGAVLGLGAAGGALAWLIGPWILETFFKDGLQVPGLILAVLTFASACTGSLMVTGAAALASELHRAYVAGWMVSSVVAFGILWLAPLSLEAGVCTALVVGPVAGGLVHAVALRGASGVVRKDEASSDVTSDE</sequence>
<feature type="transmembrane region" description="Helical" evidence="6">
    <location>
        <begin position="7"/>
        <end position="26"/>
    </location>
</feature>
<protein>
    <recommendedName>
        <fullName evidence="9">Membrane protein involved in the export of O-antigen and teichoic acid</fullName>
    </recommendedName>
</protein>
<feature type="transmembrane region" description="Helical" evidence="6">
    <location>
        <begin position="279"/>
        <end position="306"/>
    </location>
</feature>
<gene>
    <name evidence="7" type="ORF">GX570_10160</name>
</gene>
<feature type="transmembrane region" description="Helical" evidence="6">
    <location>
        <begin position="205"/>
        <end position="225"/>
    </location>
</feature>
<evidence type="ECO:0000313" key="7">
    <source>
        <dbReference type="EMBL" id="NLF91691.1"/>
    </source>
</evidence>
<feature type="transmembrane region" description="Helical" evidence="6">
    <location>
        <begin position="237"/>
        <end position="258"/>
    </location>
</feature>
<feature type="transmembrane region" description="Helical" evidence="6">
    <location>
        <begin position="73"/>
        <end position="96"/>
    </location>
</feature>
<keyword evidence="3 6" id="KW-0812">Transmembrane</keyword>
<comment type="caution">
    <text evidence="7">The sequence shown here is derived from an EMBL/GenBank/DDBJ whole genome shotgun (WGS) entry which is preliminary data.</text>
</comment>
<proteinExistence type="predicted"/>
<dbReference type="AlphaFoldDB" id="A0A847HCW4"/>
<evidence type="ECO:0000313" key="8">
    <source>
        <dbReference type="Proteomes" id="UP000523614"/>
    </source>
</evidence>
<feature type="transmembrane region" description="Helical" evidence="6">
    <location>
        <begin position="349"/>
        <end position="368"/>
    </location>
</feature>
<evidence type="ECO:0008006" key="9">
    <source>
        <dbReference type="Google" id="ProtNLM"/>
    </source>
</evidence>
<keyword evidence="4 6" id="KW-1133">Transmembrane helix</keyword>
<dbReference type="PANTHER" id="PTHR30250">
    <property type="entry name" value="PST FAMILY PREDICTED COLANIC ACID TRANSPORTER"/>
    <property type="match status" value="1"/>
</dbReference>
<evidence type="ECO:0000256" key="2">
    <source>
        <dbReference type="ARBA" id="ARBA00022475"/>
    </source>
</evidence>
<name>A0A847HCW4_9CORY</name>
<dbReference type="GO" id="GO:0005886">
    <property type="term" value="C:plasma membrane"/>
    <property type="evidence" value="ECO:0007669"/>
    <property type="project" value="UniProtKB-SubCell"/>
</dbReference>
<evidence type="ECO:0000256" key="4">
    <source>
        <dbReference type="ARBA" id="ARBA00022989"/>
    </source>
</evidence>
<feature type="transmembrane region" description="Helical" evidence="6">
    <location>
        <begin position="142"/>
        <end position="160"/>
    </location>
</feature>
<evidence type="ECO:0000256" key="6">
    <source>
        <dbReference type="SAM" id="Phobius"/>
    </source>
</evidence>
<dbReference type="PANTHER" id="PTHR30250:SF11">
    <property type="entry name" value="O-ANTIGEN TRANSPORTER-RELATED"/>
    <property type="match status" value="1"/>
</dbReference>
<evidence type="ECO:0000256" key="5">
    <source>
        <dbReference type="ARBA" id="ARBA00023136"/>
    </source>
</evidence>
<feature type="transmembrane region" description="Helical" evidence="6">
    <location>
        <begin position="108"/>
        <end position="130"/>
    </location>
</feature>
<evidence type="ECO:0000256" key="1">
    <source>
        <dbReference type="ARBA" id="ARBA00004651"/>
    </source>
</evidence>
<accession>A0A847HCW4</accession>
<keyword evidence="2" id="KW-1003">Cell membrane</keyword>
<dbReference type="EMBL" id="JAAYYP010000365">
    <property type="protein sequence ID" value="NLF91691.1"/>
    <property type="molecule type" value="Genomic_DNA"/>
</dbReference>
<dbReference type="Proteomes" id="UP000523614">
    <property type="component" value="Unassembled WGS sequence"/>
</dbReference>
<dbReference type="InterPro" id="IPR050833">
    <property type="entry name" value="Poly_Biosynth_Transport"/>
</dbReference>
<feature type="transmembrane region" description="Helical" evidence="6">
    <location>
        <begin position="374"/>
        <end position="395"/>
    </location>
</feature>
<evidence type="ECO:0000256" key="3">
    <source>
        <dbReference type="ARBA" id="ARBA00022692"/>
    </source>
</evidence>
<feature type="transmembrane region" description="Helical" evidence="6">
    <location>
        <begin position="318"/>
        <end position="342"/>
    </location>
</feature>
<feature type="transmembrane region" description="Helical" evidence="6">
    <location>
        <begin position="166"/>
        <end position="184"/>
    </location>
</feature>
<comment type="subcellular location">
    <subcellularLocation>
        <location evidence="1">Cell membrane</location>
        <topology evidence="1">Multi-pass membrane protein</topology>
    </subcellularLocation>
</comment>
<feature type="transmembrane region" description="Helical" evidence="6">
    <location>
        <begin position="32"/>
        <end position="52"/>
    </location>
</feature>
<reference evidence="7 8" key="1">
    <citation type="journal article" date="2020" name="Biotechnol. Biofuels">
        <title>New insights from the biogas microbiome by comprehensive genome-resolved metagenomics of nearly 1600 species originating from multiple anaerobic digesters.</title>
        <authorList>
            <person name="Campanaro S."/>
            <person name="Treu L."/>
            <person name="Rodriguez-R L.M."/>
            <person name="Kovalovszki A."/>
            <person name="Ziels R.M."/>
            <person name="Maus I."/>
            <person name="Zhu X."/>
            <person name="Kougias P.G."/>
            <person name="Basile A."/>
            <person name="Luo G."/>
            <person name="Schluter A."/>
            <person name="Konstantinidis K.T."/>
            <person name="Angelidaki I."/>
        </authorList>
    </citation>
    <scope>NUCLEOTIDE SEQUENCE [LARGE SCALE GENOMIC DNA]</scope>
    <source>
        <strain evidence="7">AS06rmzACSIP_235</strain>
    </source>
</reference>
<organism evidence="7 8">
    <name type="scientific">Corynebacterium marinum</name>
    <dbReference type="NCBI Taxonomy" id="349751"/>
    <lineage>
        <taxon>Bacteria</taxon>
        <taxon>Bacillati</taxon>
        <taxon>Actinomycetota</taxon>
        <taxon>Actinomycetes</taxon>
        <taxon>Mycobacteriales</taxon>
        <taxon>Corynebacteriaceae</taxon>
        <taxon>Corynebacterium</taxon>
    </lineage>
</organism>